<evidence type="ECO:0000256" key="4">
    <source>
        <dbReference type="PROSITE-ProRule" id="PRU00024"/>
    </source>
</evidence>
<dbReference type="Gene3D" id="3.30.40.10">
    <property type="entry name" value="Zinc/RING finger domain, C3HC4 (zinc finger)"/>
    <property type="match status" value="1"/>
</dbReference>
<sequence>MAAGRQDCSVCMGTFRDPKLLSCHHSFCYNCLEDYVKIHLRDGRFDCPICKTSIELPLSGVSSLPNNFYIDRPTDASDTFCCDICGPDSVACSRCLDCLENLCKTCCNVHEKSRASRDHKILDLRTLDSETRGKIRRRVFCDQHREDEIRFFCRDCKVLICIVCRMDKHQNHATENVADAAAELRKTLQTKLNECSDKLKRIDALKKKGDEIDRRINDAEQEELKAVDDQRSWMNRILDQEVTNAKARIKTVYHDHRQQNAVFTRVIQDEFNICWDAKDQAQVLTDQGTDIDIINKVPDVKQLIFSALSKTDQTPNTCLEKKLFSPGEIKPDVIISMFGMMHQSTKLSPEERIQKEKEERERKEREEREAKEYEEREKKVRETRQIHEY</sequence>
<dbReference type="GO" id="GO:0008270">
    <property type="term" value="F:zinc ion binding"/>
    <property type="evidence" value="ECO:0007669"/>
    <property type="project" value="UniProtKB-KW"/>
</dbReference>
<evidence type="ECO:0000313" key="9">
    <source>
        <dbReference type="Proteomes" id="UP001195483"/>
    </source>
</evidence>
<name>A0AAE0TFI0_9BIVA</name>
<accession>A0AAE0TFI0</accession>
<evidence type="ECO:0000256" key="1">
    <source>
        <dbReference type="ARBA" id="ARBA00022723"/>
    </source>
</evidence>
<reference evidence="8" key="2">
    <citation type="journal article" date="2021" name="Genome Biol. Evol.">
        <title>Developing a high-quality reference genome for a parasitic bivalve with doubly uniparental inheritance (Bivalvia: Unionida).</title>
        <authorList>
            <person name="Smith C.H."/>
        </authorList>
    </citation>
    <scope>NUCLEOTIDE SEQUENCE</scope>
    <source>
        <strain evidence="8">CHS0354</strain>
        <tissue evidence="8">Mantle</tissue>
    </source>
</reference>
<evidence type="ECO:0000256" key="5">
    <source>
        <dbReference type="SAM" id="MobiDB-lite"/>
    </source>
</evidence>
<dbReference type="PROSITE" id="PS50089">
    <property type="entry name" value="ZF_RING_2"/>
    <property type="match status" value="1"/>
</dbReference>
<evidence type="ECO:0000256" key="2">
    <source>
        <dbReference type="ARBA" id="ARBA00022771"/>
    </source>
</evidence>
<dbReference type="InterPro" id="IPR013083">
    <property type="entry name" value="Znf_RING/FYVE/PHD"/>
</dbReference>
<dbReference type="SUPFAM" id="SSF57845">
    <property type="entry name" value="B-box zinc-binding domain"/>
    <property type="match status" value="1"/>
</dbReference>
<dbReference type="Gene3D" id="3.30.160.60">
    <property type="entry name" value="Classic Zinc Finger"/>
    <property type="match status" value="1"/>
</dbReference>
<keyword evidence="2 4" id="KW-0863">Zinc-finger</keyword>
<keyword evidence="3" id="KW-0862">Zinc</keyword>
<evidence type="ECO:0000259" key="7">
    <source>
        <dbReference type="PROSITE" id="PS50119"/>
    </source>
</evidence>
<dbReference type="InterPro" id="IPR017907">
    <property type="entry name" value="Znf_RING_CS"/>
</dbReference>
<dbReference type="InterPro" id="IPR000315">
    <property type="entry name" value="Znf_B-box"/>
</dbReference>
<reference evidence="8" key="1">
    <citation type="journal article" date="2021" name="Genome Biol. Evol.">
        <title>A High-Quality Reference Genome for a Parasitic Bivalve with Doubly Uniparental Inheritance (Bivalvia: Unionida).</title>
        <authorList>
            <person name="Smith C.H."/>
        </authorList>
    </citation>
    <scope>NUCLEOTIDE SEQUENCE</scope>
    <source>
        <strain evidence="8">CHS0354</strain>
    </source>
</reference>
<dbReference type="PROSITE" id="PS00518">
    <property type="entry name" value="ZF_RING_1"/>
    <property type="match status" value="1"/>
</dbReference>
<dbReference type="InterPro" id="IPR047153">
    <property type="entry name" value="TRIM45/56/19-like"/>
</dbReference>
<dbReference type="SMART" id="SM00184">
    <property type="entry name" value="RING"/>
    <property type="match status" value="1"/>
</dbReference>
<reference evidence="8" key="3">
    <citation type="submission" date="2023-05" db="EMBL/GenBank/DDBJ databases">
        <authorList>
            <person name="Smith C.H."/>
        </authorList>
    </citation>
    <scope>NUCLEOTIDE SEQUENCE</scope>
    <source>
        <strain evidence="8">CHS0354</strain>
        <tissue evidence="8">Mantle</tissue>
    </source>
</reference>
<dbReference type="AlphaFoldDB" id="A0AAE0TFI0"/>
<feature type="domain" description="B box-type" evidence="7">
    <location>
        <begin position="136"/>
        <end position="177"/>
    </location>
</feature>
<feature type="region of interest" description="Disordered" evidence="5">
    <location>
        <begin position="345"/>
        <end position="389"/>
    </location>
</feature>
<dbReference type="SMART" id="SM00336">
    <property type="entry name" value="BBOX"/>
    <property type="match status" value="2"/>
</dbReference>
<dbReference type="SUPFAM" id="SSF57850">
    <property type="entry name" value="RING/U-box"/>
    <property type="match status" value="1"/>
</dbReference>
<proteinExistence type="predicted"/>
<evidence type="ECO:0000259" key="6">
    <source>
        <dbReference type="PROSITE" id="PS50089"/>
    </source>
</evidence>
<gene>
    <name evidence="8" type="ORF">CHS0354_001341</name>
</gene>
<dbReference type="Pfam" id="PF00097">
    <property type="entry name" value="zf-C3HC4"/>
    <property type="match status" value="1"/>
</dbReference>
<organism evidence="8 9">
    <name type="scientific">Potamilus streckersoni</name>
    <dbReference type="NCBI Taxonomy" id="2493646"/>
    <lineage>
        <taxon>Eukaryota</taxon>
        <taxon>Metazoa</taxon>
        <taxon>Spiralia</taxon>
        <taxon>Lophotrochozoa</taxon>
        <taxon>Mollusca</taxon>
        <taxon>Bivalvia</taxon>
        <taxon>Autobranchia</taxon>
        <taxon>Heteroconchia</taxon>
        <taxon>Palaeoheterodonta</taxon>
        <taxon>Unionida</taxon>
        <taxon>Unionoidea</taxon>
        <taxon>Unionidae</taxon>
        <taxon>Ambleminae</taxon>
        <taxon>Lampsilini</taxon>
        <taxon>Potamilus</taxon>
    </lineage>
</organism>
<dbReference type="CDD" id="cd19756">
    <property type="entry name" value="Bbox2"/>
    <property type="match status" value="1"/>
</dbReference>
<dbReference type="InterPro" id="IPR001841">
    <property type="entry name" value="Znf_RING"/>
</dbReference>
<dbReference type="InterPro" id="IPR018957">
    <property type="entry name" value="Znf_C3HC4_RING-type"/>
</dbReference>
<evidence type="ECO:0000256" key="3">
    <source>
        <dbReference type="ARBA" id="ARBA00022833"/>
    </source>
</evidence>
<dbReference type="Proteomes" id="UP001195483">
    <property type="component" value="Unassembled WGS sequence"/>
</dbReference>
<protein>
    <submittedName>
        <fullName evidence="8">Uncharacterized protein</fullName>
    </submittedName>
</protein>
<dbReference type="EMBL" id="JAEAOA010000133">
    <property type="protein sequence ID" value="KAK3609411.1"/>
    <property type="molecule type" value="Genomic_DNA"/>
</dbReference>
<comment type="caution">
    <text evidence="8">The sequence shown here is derived from an EMBL/GenBank/DDBJ whole genome shotgun (WGS) entry which is preliminary data.</text>
</comment>
<dbReference type="PANTHER" id="PTHR25462">
    <property type="entry name" value="BONUS, ISOFORM C-RELATED"/>
    <property type="match status" value="1"/>
</dbReference>
<dbReference type="PANTHER" id="PTHR25462:SF296">
    <property type="entry name" value="MEIOTIC P26, ISOFORM F"/>
    <property type="match status" value="1"/>
</dbReference>
<keyword evidence="9" id="KW-1185">Reference proteome</keyword>
<evidence type="ECO:0000313" key="8">
    <source>
        <dbReference type="EMBL" id="KAK3609411.1"/>
    </source>
</evidence>
<feature type="non-terminal residue" evidence="8">
    <location>
        <position position="389"/>
    </location>
</feature>
<dbReference type="PROSITE" id="PS50119">
    <property type="entry name" value="ZF_BBOX"/>
    <property type="match status" value="1"/>
</dbReference>
<keyword evidence="1" id="KW-0479">Metal-binding</keyword>
<feature type="compositionally biased region" description="Basic and acidic residues" evidence="5">
    <location>
        <begin position="348"/>
        <end position="389"/>
    </location>
</feature>
<feature type="domain" description="RING-type" evidence="6">
    <location>
        <begin position="8"/>
        <end position="51"/>
    </location>
</feature>
<dbReference type="Pfam" id="PF00643">
    <property type="entry name" value="zf-B_box"/>
    <property type="match status" value="1"/>
</dbReference>